<reference evidence="1 2" key="1">
    <citation type="journal article" date="2019" name="Nat. Ecol. Evol.">
        <title>Megaphylogeny resolves global patterns of mushroom evolution.</title>
        <authorList>
            <person name="Varga T."/>
            <person name="Krizsan K."/>
            <person name="Foldi C."/>
            <person name="Dima B."/>
            <person name="Sanchez-Garcia M."/>
            <person name="Sanchez-Ramirez S."/>
            <person name="Szollosi G.J."/>
            <person name="Szarkandi J.G."/>
            <person name="Papp V."/>
            <person name="Albert L."/>
            <person name="Andreopoulos W."/>
            <person name="Angelini C."/>
            <person name="Antonin V."/>
            <person name="Barry K.W."/>
            <person name="Bougher N.L."/>
            <person name="Buchanan P."/>
            <person name="Buyck B."/>
            <person name="Bense V."/>
            <person name="Catcheside P."/>
            <person name="Chovatia M."/>
            <person name="Cooper J."/>
            <person name="Damon W."/>
            <person name="Desjardin D."/>
            <person name="Finy P."/>
            <person name="Geml J."/>
            <person name="Haridas S."/>
            <person name="Hughes K."/>
            <person name="Justo A."/>
            <person name="Karasinski D."/>
            <person name="Kautmanova I."/>
            <person name="Kiss B."/>
            <person name="Kocsube S."/>
            <person name="Kotiranta H."/>
            <person name="LaButti K.M."/>
            <person name="Lechner B.E."/>
            <person name="Liimatainen K."/>
            <person name="Lipzen A."/>
            <person name="Lukacs Z."/>
            <person name="Mihaltcheva S."/>
            <person name="Morgado L.N."/>
            <person name="Niskanen T."/>
            <person name="Noordeloos M.E."/>
            <person name="Ohm R.A."/>
            <person name="Ortiz-Santana B."/>
            <person name="Ovrebo C."/>
            <person name="Racz N."/>
            <person name="Riley R."/>
            <person name="Savchenko A."/>
            <person name="Shiryaev A."/>
            <person name="Soop K."/>
            <person name="Spirin V."/>
            <person name="Szebenyi C."/>
            <person name="Tomsovsky M."/>
            <person name="Tulloss R.E."/>
            <person name="Uehling J."/>
            <person name="Grigoriev I.V."/>
            <person name="Vagvolgyi C."/>
            <person name="Papp T."/>
            <person name="Martin F.M."/>
            <person name="Miettinen O."/>
            <person name="Hibbett D.S."/>
            <person name="Nagy L.G."/>
        </authorList>
    </citation>
    <scope>NUCLEOTIDE SEQUENCE [LARGE SCALE GENOMIC DNA]</scope>
    <source>
        <strain evidence="1 2">CBS 309.79</strain>
    </source>
</reference>
<organism evidence="1 2">
    <name type="scientific">Pterulicium gracile</name>
    <dbReference type="NCBI Taxonomy" id="1884261"/>
    <lineage>
        <taxon>Eukaryota</taxon>
        <taxon>Fungi</taxon>
        <taxon>Dikarya</taxon>
        <taxon>Basidiomycota</taxon>
        <taxon>Agaricomycotina</taxon>
        <taxon>Agaricomycetes</taxon>
        <taxon>Agaricomycetidae</taxon>
        <taxon>Agaricales</taxon>
        <taxon>Pleurotineae</taxon>
        <taxon>Pterulaceae</taxon>
        <taxon>Pterulicium</taxon>
    </lineage>
</organism>
<dbReference type="OrthoDB" id="40334at2759"/>
<accession>A0A5C3QA56</accession>
<sequence length="220" mass="24294">MNLTSTADAIQTLPDAETLEKCFNVNVLDVKGERIALGKLVDTEAAQGRKTVVVLTREHFFCGVRNDYVANLASDNNSTAFSEAKATGIVIGCGDWKPLQFYADITGFPAEQIFANPSQEIFEALNTKRTISTAPQGEKVKDYITVSLPMNVVRSFYRMFSSLSTAVMAIKFQQGPADQNGGELIFDHDKRCTYAHIMQHAQDHTEVYDLMKLAGVSSRN</sequence>
<evidence type="ECO:0000313" key="1">
    <source>
        <dbReference type="EMBL" id="TFK98446.1"/>
    </source>
</evidence>
<keyword evidence="2" id="KW-1185">Reference proteome</keyword>
<dbReference type="Pfam" id="PF13911">
    <property type="entry name" value="AhpC-TSA_2"/>
    <property type="match status" value="1"/>
</dbReference>
<proteinExistence type="predicted"/>
<dbReference type="PANTHER" id="PTHR28630:SF3">
    <property type="entry name" value="PEROXIREDOXIN-LIKE 2C"/>
    <property type="match status" value="1"/>
</dbReference>
<dbReference type="PANTHER" id="PTHR28630">
    <property type="match status" value="1"/>
</dbReference>
<evidence type="ECO:0008006" key="3">
    <source>
        <dbReference type="Google" id="ProtNLM"/>
    </source>
</evidence>
<dbReference type="AlphaFoldDB" id="A0A5C3QA56"/>
<evidence type="ECO:0000313" key="2">
    <source>
        <dbReference type="Proteomes" id="UP000305067"/>
    </source>
</evidence>
<dbReference type="Proteomes" id="UP000305067">
    <property type="component" value="Unassembled WGS sequence"/>
</dbReference>
<dbReference type="InterPro" id="IPR032801">
    <property type="entry name" value="PXL2A/B/C"/>
</dbReference>
<dbReference type="STRING" id="1884261.A0A5C3QA56"/>
<name>A0A5C3QA56_9AGAR</name>
<gene>
    <name evidence="1" type="ORF">BDV98DRAFT_552625</name>
</gene>
<dbReference type="EMBL" id="ML178839">
    <property type="protein sequence ID" value="TFK98446.1"/>
    <property type="molecule type" value="Genomic_DNA"/>
</dbReference>
<protein>
    <recommendedName>
        <fullName evidence="3">AhpC/TSA antioxidant enzyme-domain-containing protein</fullName>
    </recommendedName>
</protein>